<evidence type="ECO:0000313" key="8">
    <source>
        <dbReference type="EMBL" id="KAJ8977375.1"/>
    </source>
</evidence>
<evidence type="ECO:0000256" key="3">
    <source>
        <dbReference type="ARBA" id="ARBA00022801"/>
    </source>
</evidence>
<evidence type="ECO:0000256" key="4">
    <source>
        <dbReference type="ARBA" id="ARBA00022825"/>
    </source>
</evidence>
<keyword evidence="6" id="KW-0732">Signal</keyword>
<name>A0ABQ9JIM7_9CUCU</name>
<feature type="non-terminal residue" evidence="8">
    <location>
        <position position="248"/>
    </location>
</feature>
<dbReference type="InterPro" id="IPR033116">
    <property type="entry name" value="TRYPSIN_SER"/>
</dbReference>
<dbReference type="InterPro" id="IPR043504">
    <property type="entry name" value="Peptidase_S1_PA_chymotrypsin"/>
</dbReference>
<dbReference type="Gene3D" id="2.40.10.10">
    <property type="entry name" value="Trypsin-like serine proteases"/>
    <property type="match status" value="1"/>
</dbReference>
<dbReference type="EMBL" id="JAPWTJ010000557">
    <property type="protein sequence ID" value="KAJ8977375.1"/>
    <property type="molecule type" value="Genomic_DNA"/>
</dbReference>
<evidence type="ECO:0000256" key="5">
    <source>
        <dbReference type="ARBA" id="ARBA00023157"/>
    </source>
</evidence>
<comment type="caution">
    <text evidence="8">The sequence shown here is derived from an EMBL/GenBank/DDBJ whole genome shotgun (WGS) entry which is preliminary data.</text>
</comment>
<keyword evidence="9" id="KW-1185">Reference proteome</keyword>
<dbReference type="PROSITE" id="PS50240">
    <property type="entry name" value="TRYPSIN_DOM"/>
    <property type="match status" value="1"/>
</dbReference>
<evidence type="ECO:0000313" key="9">
    <source>
        <dbReference type="Proteomes" id="UP001162164"/>
    </source>
</evidence>
<accession>A0ABQ9JIM7</accession>
<reference evidence="8" key="1">
    <citation type="journal article" date="2023" name="Insect Mol. Biol.">
        <title>Genome sequencing provides insights into the evolution of gene families encoding plant cell wall-degrading enzymes in longhorned beetles.</title>
        <authorList>
            <person name="Shin N.R."/>
            <person name="Okamura Y."/>
            <person name="Kirsch R."/>
            <person name="Pauchet Y."/>
        </authorList>
    </citation>
    <scope>NUCLEOTIDE SEQUENCE</scope>
    <source>
        <strain evidence="8">MMC_N1</strain>
    </source>
</reference>
<evidence type="ECO:0000256" key="2">
    <source>
        <dbReference type="ARBA" id="ARBA00022670"/>
    </source>
</evidence>
<evidence type="ECO:0000259" key="7">
    <source>
        <dbReference type="PROSITE" id="PS50240"/>
    </source>
</evidence>
<sequence>MFKLVVLLAVSGICFGLPRVQNQPNGRIVGGREVDISEYPWTLALLIQYQHFCGAILIDPGWALTSAHCVDLNNREGFAVRAGSSSKSIGGEIVDIIEVILHPQYDPSTVDFDFAVCRLASPITVIDAVPVPLPEPNHPIEAGQIAHISGWGVLEYGGRTPEILNAVEVPVVDREECERIFGDRLTRSMFCAGALEGGRDACQGDSGGPVVIDDHLAGIISWGPVACATAGIPGVYADVAHVTEWILE</sequence>
<dbReference type="CDD" id="cd00190">
    <property type="entry name" value="Tryp_SPc"/>
    <property type="match status" value="1"/>
</dbReference>
<gene>
    <name evidence="8" type="ORF">NQ317_007450</name>
</gene>
<feature type="domain" description="Peptidase S1" evidence="7">
    <location>
        <begin position="28"/>
        <end position="248"/>
    </location>
</feature>
<keyword evidence="5" id="KW-1015">Disulfide bond</keyword>
<dbReference type="InterPro" id="IPR001254">
    <property type="entry name" value="Trypsin_dom"/>
</dbReference>
<dbReference type="SMART" id="SM00020">
    <property type="entry name" value="Tryp_SPc"/>
    <property type="match status" value="1"/>
</dbReference>
<feature type="signal peptide" evidence="6">
    <location>
        <begin position="1"/>
        <end position="16"/>
    </location>
</feature>
<dbReference type="PROSITE" id="PS00135">
    <property type="entry name" value="TRYPSIN_SER"/>
    <property type="match status" value="1"/>
</dbReference>
<dbReference type="SUPFAM" id="SSF50494">
    <property type="entry name" value="Trypsin-like serine proteases"/>
    <property type="match status" value="1"/>
</dbReference>
<proteinExistence type="inferred from homology"/>
<dbReference type="InterPro" id="IPR050430">
    <property type="entry name" value="Peptidase_S1"/>
</dbReference>
<dbReference type="Pfam" id="PF00089">
    <property type="entry name" value="Trypsin"/>
    <property type="match status" value="1"/>
</dbReference>
<dbReference type="InterPro" id="IPR001314">
    <property type="entry name" value="Peptidase_S1A"/>
</dbReference>
<organism evidence="8 9">
    <name type="scientific">Molorchus minor</name>
    <dbReference type="NCBI Taxonomy" id="1323400"/>
    <lineage>
        <taxon>Eukaryota</taxon>
        <taxon>Metazoa</taxon>
        <taxon>Ecdysozoa</taxon>
        <taxon>Arthropoda</taxon>
        <taxon>Hexapoda</taxon>
        <taxon>Insecta</taxon>
        <taxon>Pterygota</taxon>
        <taxon>Neoptera</taxon>
        <taxon>Endopterygota</taxon>
        <taxon>Coleoptera</taxon>
        <taxon>Polyphaga</taxon>
        <taxon>Cucujiformia</taxon>
        <taxon>Chrysomeloidea</taxon>
        <taxon>Cerambycidae</taxon>
        <taxon>Lamiinae</taxon>
        <taxon>Monochamini</taxon>
        <taxon>Molorchus</taxon>
    </lineage>
</organism>
<evidence type="ECO:0000256" key="1">
    <source>
        <dbReference type="ARBA" id="ARBA00007664"/>
    </source>
</evidence>
<dbReference type="PANTHER" id="PTHR24276:SF91">
    <property type="entry name" value="AT26814P-RELATED"/>
    <property type="match status" value="1"/>
</dbReference>
<dbReference type="PRINTS" id="PR00722">
    <property type="entry name" value="CHYMOTRYPSIN"/>
</dbReference>
<comment type="similarity">
    <text evidence="1">Belongs to the peptidase S1 family.</text>
</comment>
<keyword evidence="4" id="KW-0720">Serine protease</keyword>
<feature type="chain" id="PRO_5046379976" description="Peptidase S1 domain-containing protein" evidence="6">
    <location>
        <begin position="17"/>
        <end position="248"/>
    </location>
</feature>
<dbReference type="InterPro" id="IPR009003">
    <property type="entry name" value="Peptidase_S1_PA"/>
</dbReference>
<dbReference type="Proteomes" id="UP001162164">
    <property type="component" value="Unassembled WGS sequence"/>
</dbReference>
<keyword evidence="2" id="KW-0645">Protease</keyword>
<evidence type="ECO:0000256" key="6">
    <source>
        <dbReference type="SAM" id="SignalP"/>
    </source>
</evidence>
<keyword evidence="3" id="KW-0378">Hydrolase</keyword>
<protein>
    <recommendedName>
        <fullName evidence="7">Peptidase S1 domain-containing protein</fullName>
    </recommendedName>
</protein>
<dbReference type="PANTHER" id="PTHR24276">
    <property type="entry name" value="POLYSERASE-RELATED"/>
    <property type="match status" value="1"/>
</dbReference>